<evidence type="ECO:0000313" key="2">
    <source>
        <dbReference type="EMBL" id="SHO59614.1"/>
    </source>
</evidence>
<evidence type="ECO:0008006" key="4">
    <source>
        <dbReference type="Google" id="ProtNLM"/>
    </source>
</evidence>
<feature type="signal peptide" evidence="1">
    <location>
        <begin position="1"/>
        <end position="24"/>
    </location>
</feature>
<protein>
    <recommendedName>
        <fullName evidence="4">TIGR03067 domain-containing protein</fullName>
    </recommendedName>
</protein>
<dbReference type="OrthoDB" id="8449557at2"/>
<organism evidence="2 3">
    <name type="scientific">Pseudoxanthobacter soli DSM 19599</name>
    <dbReference type="NCBI Taxonomy" id="1123029"/>
    <lineage>
        <taxon>Bacteria</taxon>
        <taxon>Pseudomonadati</taxon>
        <taxon>Pseudomonadota</taxon>
        <taxon>Alphaproteobacteria</taxon>
        <taxon>Hyphomicrobiales</taxon>
        <taxon>Segnochrobactraceae</taxon>
        <taxon>Pseudoxanthobacter</taxon>
    </lineage>
</organism>
<accession>A0A1M7Z449</accession>
<gene>
    <name evidence="2" type="ORF">SAMN02745172_00002</name>
</gene>
<evidence type="ECO:0000256" key="1">
    <source>
        <dbReference type="SAM" id="SignalP"/>
    </source>
</evidence>
<dbReference type="AlphaFoldDB" id="A0A1M7Z449"/>
<reference evidence="2 3" key="1">
    <citation type="submission" date="2016-12" db="EMBL/GenBank/DDBJ databases">
        <authorList>
            <person name="Song W.-J."/>
            <person name="Kurnit D.M."/>
        </authorList>
    </citation>
    <scope>NUCLEOTIDE SEQUENCE [LARGE SCALE GENOMIC DNA]</scope>
    <source>
        <strain evidence="2 3">DSM 19599</strain>
    </source>
</reference>
<keyword evidence="1" id="KW-0732">Signal</keyword>
<name>A0A1M7Z449_9HYPH</name>
<dbReference type="RefSeq" id="WP_073625196.1">
    <property type="nucleotide sequence ID" value="NZ_FRXO01000001.1"/>
</dbReference>
<keyword evidence="3" id="KW-1185">Reference proteome</keyword>
<feature type="chain" id="PRO_5012342212" description="TIGR03067 domain-containing protein" evidence="1">
    <location>
        <begin position="25"/>
        <end position="146"/>
    </location>
</feature>
<dbReference type="Proteomes" id="UP000186406">
    <property type="component" value="Unassembled WGS sequence"/>
</dbReference>
<proteinExistence type="predicted"/>
<sequence>MNTFKSLAAGCAFAAGLAASAAMAADINFVGEWTGTSSSVVIGAGTHFSDSTGTAEAPFLSEKEFVLDIVGQKGQRVWGKLKSADFAEPIVFVVSNDGKQIHGANSDGVFSGTVVDADTIDLIYTQPGSEPTHITVAGETTFKRKK</sequence>
<dbReference type="EMBL" id="FRXO01000001">
    <property type="protein sequence ID" value="SHO59614.1"/>
    <property type="molecule type" value="Genomic_DNA"/>
</dbReference>
<evidence type="ECO:0000313" key="3">
    <source>
        <dbReference type="Proteomes" id="UP000186406"/>
    </source>
</evidence>